<name>A0A2P2PTI1_RHIMU</name>
<sequence>MVYSCLISPIQEKPCDIRLAVPSLYHATWENEG</sequence>
<accession>A0A2P2PTI1</accession>
<evidence type="ECO:0000313" key="1">
    <source>
        <dbReference type="EMBL" id="MBX58056.1"/>
    </source>
</evidence>
<dbReference type="EMBL" id="GGEC01077572">
    <property type="protein sequence ID" value="MBX58056.1"/>
    <property type="molecule type" value="Transcribed_RNA"/>
</dbReference>
<organism evidence="1">
    <name type="scientific">Rhizophora mucronata</name>
    <name type="common">Asiatic mangrove</name>
    <dbReference type="NCBI Taxonomy" id="61149"/>
    <lineage>
        <taxon>Eukaryota</taxon>
        <taxon>Viridiplantae</taxon>
        <taxon>Streptophyta</taxon>
        <taxon>Embryophyta</taxon>
        <taxon>Tracheophyta</taxon>
        <taxon>Spermatophyta</taxon>
        <taxon>Magnoliopsida</taxon>
        <taxon>eudicotyledons</taxon>
        <taxon>Gunneridae</taxon>
        <taxon>Pentapetalae</taxon>
        <taxon>rosids</taxon>
        <taxon>fabids</taxon>
        <taxon>Malpighiales</taxon>
        <taxon>Rhizophoraceae</taxon>
        <taxon>Rhizophora</taxon>
    </lineage>
</organism>
<reference evidence="1" key="1">
    <citation type="submission" date="2018-02" db="EMBL/GenBank/DDBJ databases">
        <title>Rhizophora mucronata_Transcriptome.</title>
        <authorList>
            <person name="Meera S.P."/>
            <person name="Sreeshan A."/>
            <person name="Augustine A."/>
        </authorList>
    </citation>
    <scope>NUCLEOTIDE SEQUENCE</scope>
    <source>
        <tissue evidence="1">Leaf</tissue>
    </source>
</reference>
<proteinExistence type="predicted"/>
<protein>
    <submittedName>
        <fullName evidence="1">Uncharacterized protein</fullName>
    </submittedName>
</protein>
<dbReference type="AlphaFoldDB" id="A0A2P2PTI1"/>